<evidence type="ECO:0008006" key="5">
    <source>
        <dbReference type="Google" id="ProtNLM"/>
    </source>
</evidence>
<proteinExistence type="predicted"/>
<feature type="signal peptide" evidence="2">
    <location>
        <begin position="1"/>
        <end position="18"/>
    </location>
</feature>
<keyword evidence="2" id="KW-0732">Signal</keyword>
<keyword evidence="4" id="KW-1185">Reference proteome</keyword>
<sequence>MKAKLILLGLLTGLTACAPPGANVVYRQEGNVSKQGYTHVSGVAERRSATEDAISLIAGSAGYAYGHAATGGTMSTLNTSAAIESASSTLNPPQEKTLDDKAE</sequence>
<dbReference type="PROSITE" id="PS51257">
    <property type="entry name" value="PROKAR_LIPOPROTEIN"/>
    <property type="match status" value="1"/>
</dbReference>
<name>A0A2T5PC56_9PSED</name>
<protein>
    <recommendedName>
        <fullName evidence="5">Lipoprotein</fullName>
    </recommendedName>
</protein>
<feature type="chain" id="PRO_5015601245" description="Lipoprotein" evidence="2">
    <location>
        <begin position="19"/>
        <end position="103"/>
    </location>
</feature>
<evidence type="ECO:0000313" key="3">
    <source>
        <dbReference type="EMBL" id="PTU75301.1"/>
    </source>
</evidence>
<evidence type="ECO:0000256" key="1">
    <source>
        <dbReference type="SAM" id="MobiDB-lite"/>
    </source>
</evidence>
<evidence type="ECO:0000256" key="2">
    <source>
        <dbReference type="SAM" id="SignalP"/>
    </source>
</evidence>
<comment type="caution">
    <text evidence="3">The sequence shown here is derived from an EMBL/GenBank/DDBJ whole genome shotgun (WGS) entry which is preliminary data.</text>
</comment>
<organism evidence="3 4">
    <name type="scientific">Pseudomonas mangrovi</name>
    <dbReference type="NCBI Taxonomy" id="2161748"/>
    <lineage>
        <taxon>Bacteria</taxon>
        <taxon>Pseudomonadati</taxon>
        <taxon>Pseudomonadota</taxon>
        <taxon>Gammaproteobacteria</taxon>
        <taxon>Pseudomonadales</taxon>
        <taxon>Pseudomonadaceae</taxon>
        <taxon>Pseudomonas</taxon>
    </lineage>
</organism>
<evidence type="ECO:0000313" key="4">
    <source>
        <dbReference type="Proteomes" id="UP000244064"/>
    </source>
</evidence>
<dbReference type="EMBL" id="QASN01000008">
    <property type="protein sequence ID" value="PTU75301.1"/>
    <property type="molecule type" value="Genomic_DNA"/>
</dbReference>
<dbReference type="AlphaFoldDB" id="A0A2T5PC56"/>
<feature type="compositionally biased region" description="Polar residues" evidence="1">
    <location>
        <begin position="84"/>
        <end position="94"/>
    </location>
</feature>
<accession>A0A2T5PC56</accession>
<reference evidence="3 4" key="1">
    <citation type="submission" date="2018-04" db="EMBL/GenBank/DDBJ databases">
        <title>Pseudomonas sp. nov., isolated from mangrove soil.</title>
        <authorList>
            <person name="Chen C."/>
        </authorList>
    </citation>
    <scope>NUCLEOTIDE SEQUENCE [LARGE SCALE GENOMIC DNA]</scope>
    <source>
        <strain evidence="3 4">TC-11</strain>
    </source>
</reference>
<gene>
    <name evidence="3" type="ORF">DBO85_05590</name>
</gene>
<feature type="region of interest" description="Disordered" evidence="1">
    <location>
        <begin position="84"/>
        <end position="103"/>
    </location>
</feature>
<dbReference type="Proteomes" id="UP000244064">
    <property type="component" value="Unassembled WGS sequence"/>
</dbReference>
<dbReference type="RefSeq" id="WP_108106092.1">
    <property type="nucleotide sequence ID" value="NZ_QASN01000008.1"/>
</dbReference>